<gene>
    <name evidence="2" type="ORF">MYCGRDRAFT_111735</name>
</gene>
<dbReference type="KEGG" id="ztr:MYCGRDRAFT_111735"/>
<feature type="non-terminal residue" evidence="2">
    <location>
        <position position="1"/>
    </location>
</feature>
<dbReference type="InParanoid" id="F9XQM0"/>
<dbReference type="EMBL" id="CM001209">
    <property type="protein sequence ID" value="EGP82464.1"/>
    <property type="molecule type" value="Genomic_DNA"/>
</dbReference>
<sequence length="102" mass="11029">MEEDPKGNTQTRTSVFSTSKLSCPTATFPFLTSTLLYGRRLFLTPVHAQPPQPSSVHGSHASPHAASETRAAIAQHPRHSLPPRSCILSSDVDTKTRHSPAT</sequence>
<dbReference type="GeneID" id="13400599"/>
<dbReference type="RefSeq" id="XP_003847488.1">
    <property type="nucleotide sequence ID" value="XM_003847440.1"/>
</dbReference>
<keyword evidence="3" id="KW-1185">Reference proteome</keyword>
<accession>F9XQM0</accession>
<dbReference type="Proteomes" id="UP000008062">
    <property type="component" value="Chromosome 14"/>
</dbReference>
<proteinExistence type="predicted"/>
<feature type="region of interest" description="Disordered" evidence="1">
    <location>
        <begin position="46"/>
        <end position="102"/>
    </location>
</feature>
<dbReference type="AlphaFoldDB" id="F9XQM0"/>
<evidence type="ECO:0000313" key="3">
    <source>
        <dbReference type="Proteomes" id="UP000008062"/>
    </source>
</evidence>
<name>F9XQM0_ZYMTI</name>
<evidence type="ECO:0000313" key="2">
    <source>
        <dbReference type="EMBL" id="EGP82464.1"/>
    </source>
</evidence>
<reference evidence="2 3" key="1">
    <citation type="journal article" date="2011" name="PLoS Genet.">
        <title>Finished genome of the fungal wheat pathogen Mycosphaerella graminicola reveals dispensome structure, chromosome plasticity, and stealth pathogenesis.</title>
        <authorList>
            <person name="Goodwin S.B."/>
            <person name="Ben M'barek S."/>
            <person name="Dhillon B."/>
            <person name="Wittenberg A.H.J."/>
            <person name="Crane C.F."/>
            <person name="Hane J.K."/>
            <person name="Foster A.J."/>
            <person name="Van der Lee T.A.J."/>
            <person name="Grimwood J."/>
            <person name="Aerts A."/>
            <person name="Antoniw J."/>
            <person name="Bailey A."/>
            <person name="Bluhm B."/>
            <person name="Bowler J."/>
            <person name="Bristow J."/>
            <person name="van der Burgt A."/>
            <person name="Canto-Canche B."/>
            <person name="Churchill A.C.L."/>
            <person name="Conde-Ferraez L."/>
            <person name="Cools H.J."/>
            <person name="Coutinho P.M."/>
            <person name="Csukai M."/>
            <person name="Dehal P."/>
            <person name="De Wit P."/>
            <person name="Donzelli B."/>
            <person name="van de Geest H.C."/>
            <person name="van Ham R.C.H.J."/>
            <person name="Hammond-Kosack K.E."/>
            <person name="Henrissat B."/>
            <person name="Kilian A."/>
            <person name="Kobayashi A.K."/>
            <person name="Koopmann E."/>
            <person name="Kourmpetis Y."/>
            <person name="Kuzniar A."/>
            <person name="Lindquist E."/>
            <person name="Lombard V."/>
            <person name="Maliepaard C."/>
            <person name="Martins N."/>
            <person name="Mehrabi R."/>
            <person name="Nap J.P.H."/>
            <person name="Ponomarenko A."/>
            <person name="Rudd J.J."/>
            <person name="Salamov A."/>
            <person name="Schmutz J."/>
            <person name="Schouten H.J."/>
            <person name="Shapiro H."/>
            <person name="Stergiopoulos I."/>
            <person name="Torriani S.F.F."/>
            <person name="Tu H."/>
            <person name="de Vries R.P."/>
            <person name="Waalwijk C."/>
            <person name="Ware S.B."/>
            <person name="Wiebenga A."/>
            <person name="Zwiers L.-H."/>
            <person name="Oliver R.P."/>
            <person name="Grigoriev I.V."/>
            <person name="Kema G.H.J."/>
        </authorList>
    </citation>
    <scope>NUCLEOTIDE SEQUENCE [LARGE SCALE GENOMIC DNA]</scope>
    <source>
        <strain evidence="3">CBS 115943 / IPO323</strain>
    </source>
</reference>
<organism evidence="2 3">
    <name type="scientific">Zymoseptoria tritici (strain CBS 115943 / IPO323)</name>
    <name type="common">Speckled leaf blotch fungus</name>
    <name type="synonym">Septoria tritici</name>
    <dbReference type="NCBI Taxonomy" id="336722"/>
    <lineage>
        <taxon>Eukaryota</taxon>
        <taxon>Fungi</taxon>
        <taxon>Dikarya</taxon>
        <taxon>Ascomycota</taxon>
        <taxon>Pezizomycotina</taxon>
        <taxon>Dothideomycetes</taxon>
        <taxon>Dothideomycetidae</taxon>
        <taxon>Mycosphaerellales</taxon>
        <taxon>Mycosphaerellaceae</taxon>
        <taxon>Zymoseptoria</taxon>
    </lineage>
</organism>
<dbReference type="HOGENOM" id="CLU_2284296_0_0_1"/>
<evidence type="ECO:0000256" key="1">
    <source>
        <dbReference type="SAM" id="MobiDB-lite"/>
    </source>
</evidence>
<protein>
    <submittedName>
        <fullName evidence="2">Uncharacterized protein</fullName>
    </submittedName>
</protein>